<evidence type="ECO:0000256" key="3">
    <source>
        <dbReference type="ARBA" id="ARBA00023163"/>
    </source>
</evidence>
<keyword evidence="3" id="KW-0804">Transcription</keyword>
<dbReference type="SMART" id="SM00344">
    <property type="entry name" value="HTH_ASNC"/>
    <property type="match status" value="1"/>
</dbReference>
<dbReference type="Pfam" id="PF01037">
    <property type="entry name" value="AsnC_trans_reg"/>
    <property type="match status" value="1"/>
</dbReference>
<dbReference type="SUPFAM" id="SSF54909">
    <property type="entry name" value="Dimeric alpha+beta barrel"/>
    <property type="match status" value="1"/>
</dbReference>
<evidence type="ECO:0000313" key="5">
    <source>
        <dbReference type="EMBL" id="RSU16647.1"/>
    </source>
</evidence>
<dbReference type="InterPro" id="IPR000485">
    <property type="entry name" value="AsnC-type_HTH_dom"/>
</dbReference>
<dbReference type="PANTHER" id="PTHR30154:SF34">
    <property type="entry name" value="TRANSCRIPTIONAL REGULATOR AZLB"/>
    <property type="match status" value="1"/>
</dbReference>
<protein>
    <recommendedName>
        <fullName evidence="4">HTH asnC-type domain-containing protein</fullName>
    </recommendedName>
</protein>
<sequence>MNNMIDQTSLAILNLLSKNSRMPIKDISKQVALSEPSVKKRIDRMIDLGIIKGFTTRVALSNIGYKIIFFTKVSELAIPNAVFLKKIKLTKEFIECYSVTGKENYILKGVAEDIQQVESILNELTSFSKVETSIILEEINLENKLLQ</sequence>
<dbReference type="InterPro" id="IPR011008">
    <property type="entry name" value="Dimeric_a/b-barrel"/>
</dbReference>
<dbReference type="Proteomes" id="UP000288028">
    <property type="component" value="Unassembled WGS sequence"/>
</dbReference>
<gene>
    <name evidence="5" type="ORF">CBF28_00225</name>
</gene>
<dbReference type="InterPro" id="IPR019887">
    <property type="entry name" value="Tscrpt_reg_AsnC/Lrp_C"/>
</dbReference>
<dbReference type="Pfam" id="PF13412">
    <property type="entry name" value="HTH_24"/>
    <property type="match status" value="1"/>
</dbReference>
<dbReference type="PROSITE" id="PS00519">
    <property type="entry name" value="HTH_ASNC_1"/>
    <property type="match status" value="1"/>
</dbReference>
<dbReference type="PRINTS" id="PR00033">
    <property type="entry name" value="HTHASNC"/>
</dbReference>
<dbReference type="GO" id="GO:0043565">
    <property type="term" value="F:sequence-specific DNA binding"/>
    <property type="evidence" value="ECO:0007669"/>
    <property type="project" value="InterPro"/>
</dbReference>
<dbReference type="GO" id="GO:0043200">
    <property type="term" value="P:response to amino acid"/>
    <property type="evidence" value="ECO:0007669"/>
    <property type="project" value="TreeGrafter"/>
</dbReference>
<keyword evidence="1" id="KW-0805">Transcription regulation</keyword>
<dbReference type="Gene3D" id="3.30.70.920">
    <property type="match status" value="1"/>
</dbReference>
<proteinExistence type="predicted"/>
<dbReference type="InterPro" id="IPR019888">
    <property type="entry name" value="Tscrpt_reg_AsnC-like"/>
</dbReference>
<dbReference type="InterPro" id="IPR019885">
    <property type="entry name" value="Tscrpt_reg_HTH_AsnC-type_CS"/>
</dbReference>
<organism evidence="5 6">
    <name type="scientific">Vagococcus carniphilus</name>
    <dbReference type="NCBI Taxonomy" id="218144"/>
    <lineage>
        <taxon>Bacteria</taxon>
        <taxon>Bacillati</taxon>
        <taxon>Bacillota</taxon>
        <taxon>Bacilli</taxon>
        <taxon>Lactobacillales</taxon>
        <taxon>Enterococcaceae</taxon>
        <taxon>Vagococcus</taxon>
    </lineage>
</organism>
<dbReference type="GO" id="GO:0005829">
    <property type="term" value="C:cytosol"/>
    <property type="evidence" value="ECO:0007669"/>
    <property type="project" value="TreeGrafter"/>
</dbReference>
<evidence type="ECO:0000256" key="1">
    <source>
        <dbReference type="ARBA" id="ARBA00023015"/>
    </source>
</evidence>
<dbReference type="InterPro" id="IPR036388">
    <property type="entry name" value="WH-like_DNA-bd_sf"/>
</dbReference>
<comment type="caution">
    <text evidence="5">The sequence shown here is derived from an EMBL/GenBank/DDBJ whole genome shotgun (WGS) entry which is preliminary data.</text>
</comment>
<dbReference type="Gene3D" id="1.10.10.10">
    <property type="entry name" value="Winged helix-like DNA-binding domain superfamily/Winged helix DNA-binding domain"/>
    <property type="match status" value="1"/>
</dbReference>
<keyword evidence="2" id="KW-0238">DNA-binding</keyword>
<dbReference type="InterPro" id="IPR036390">
    <property type="entry name" value="WH_DNA-bd_sf"/>
</dbReference>
<keyword evidence="6" id="KW-1185">Reference proteome</keyword>
<dbReference type="AlphaFoldDB" id="A0A430B8U3"/>
<dbReference type="PANTHER" id="PTHR30154">
    <property type="entry name" value="LEUCINE-RESPONSIVE REGULATORY PROTEIN"/>
    <property type="match status" value="1"/>
</dbReference>
<dbReference type="PROSITE" id="PS50956">
    <property type="entry name" value="HTH_ASNC_2"/>
    <property type="match status" value="1"/>
</dbReference>
<accession>A0A430B8U3</accession>
<evidence type="ECO:0000256" key="2">
    <source>
        <dbReference type="ARBA" id="ARBA00023125"/>
    </source>
</evidence>
<feature type="domain" description="HTH asnC-type" evidence="4">
    <location>
        <begin position="5"/>
        <end position="66"/>
    </location>
</feature>
<name>A0A430B8U3_9ENTE</name>
<dbReference type="EMBL" id="NGKB01000001">
    <property type="protein sequence ID" value="RSU16647.1"/>
    <property type="molecule type" value="Genomic_DNA"/>
</dbReference>
<dbReference type="SUPFAM" id="SSF46785">
    <property type="entry name" value="Winged helix' DNA-binding domain"/>
    <property type="match status" value="1"/>
</dbReference>
<evidence type="ECO:0000259" key="4">
    <source>
        <dbReference type="PROSITE" id="PS50956"/>
    </source>
</evidence>
<reference evidence="5 6" key="1">
    <citation type="submission" date="2017-05" db="EMBL/GenBank/DDBJ databases">
        <title>Vagococcus spp. assemblies.</title>
        <authorList>
            <person name="Gulvik C.A."/>
        </authorList>
    </citation>
    <scope>NUCLEOTIDE SEQUENCE [LARGE SCALE GENOMIC DNA]</scope>
    <source>
        <strain evidence="5 6">SS1714</strain>
    </source>
</reference>
<dbReference type="OrthoDB" id="34294at2"/>
<dbReference type="GeneID" id="95580004"/>
<dbReference type="RefSeq" id="WP_126790681.1">
    <property type="nucleotide sequence ID" value="NZ_CP060720.1"/>
</dbReference>
<evidence type="ECO:0000313" key="6">
    <source>
        <dbReference type="Proteomes" id="UP000288028"/>
    </source>
</evidence>